<feature type="domain" description="TonB-dependent receptor-like beta-barrel" evidence="4">
    <location>
        <begin position="76"/>
        <end position="438"/>
    </location>
</feature>
<keyword evidence="3" id="KW-0998">Cell outer membrane</keyword>
<keyword evidence="2" id="KW-0472">Membrane</keyword>
<comment type="subcellular location">
    <subcellularLocation>
        <location evidence="1">Cell outer membrane</location>
    </subcellularLocation>
</comment>
<evidence type="ECO:0000313" key="5">
    <source>
        <dbReference type="EMBL" id="MCH5598971.1"/>
    </source>
</evidence>
<gene>
    <name evidence="5" type="ORF">MKP09_14185</name>
</gene>
<dbReference type="Proteomes" id="UP001202248">
    <property type="component" value="Unassembled WGS sequence"/>
</dbReference>
<dbReference type="RefSeq" id="WP_240830632.1">
    <property type="nucleotide sequence ID" value="NZ_JAKWBL010000002.1"/>
</dbReference>
<dbReference type="SUPFAM" id="SSF56935">
    <property type="entry name" value="Porins"/>
    <property type="match status" value="1"/>
</dbReference>
<evidence type="ECO:0000313" key="6">
    <source>
        <dbReference type="Proteomes" id="UP001202248"/>
    </source>
</evidence>
<protein>
    <submittedName>
        <fullName evidence="5">TonB-dependent receptor</fullName>
    </submittedName>
</protein>
<dbReference type="Pfam" id="PF00593">
    <property type="entry name" value="TonB_dep_Rec_b-barrel"/>
    <property type="match status" value="1"/>
</dbReference>
<reference evidence="5 6" key="1">
    <citation type="submission" date="2022-02" db="EMBL/GenBank/DDBJ databases">
        <authorList>
            <person name="Min J."/>
        </authorList>
    </citation>
    <scope>NUCLEOTIDE SEQUENCE [LARGE SCALE GENOMIC DNA]</scope>
    <source>
        <strain evidence="5 6">GR10-1</strain>
    </source>
</reference>
<evidence type="ECO:0000259" key="4">
    <source>
        <dbReference type="Pfam" id="PF00593"/>
    </source>
</evidence>
<organism evidence="5 6">
    <name type="scientific">Niabella ginsengisoli</name>
    <dbReference type="NCBI Taxonomy" id="522298"/>
    <lineage>
        <taxon>Bacteria</taxon>
        <taxon>Pseudomonadati</taxon>
        <taxon>Bacteroidota</taxon>
        <taxon>Chitinophagia</taxon>
        <taxon>Chitinophagales</taxon>
        <taxon>Chitinophagaceae</taxon>
        <taxon>Niabella</taxon>
    </lineage>
</organism>
<comment type="caution">
    <text evidence="5">The sequence shown here is derived from an EMBL/GenBank/DDBJ whole genome shotgun (WGS) entry which is preliminary data.</text>
</comment>
<evidence type="ECO:0000256" key="3">
    <source>
        <dbReference type="ARBA" id="ARBA00023237"/>
    </source>
</evidence>
<keyword evidence="5" id="KW-0675">Receptor</keyword>
<dbReference type="InterPro" id="IPR000531">
    <property type="entry name" value="Beta-barrel_TonB"/>
</dbReference>
<sequence>MFVTDEESSYSTNNTTSRYNIRSNLEVDVTNTTLLNLDIYGWFDKQNRPGGDSYGAYNSLITTPPNAFPPYYIDNGQYTDQDGNIVRGINGRITAGNDLVSNPWALLNRNGYSILNRVYGSFRAKLTQELAFITKGLSASALLSMDSYTAAVTDRQKGFAYYNLSDINSTFLRRTGTDQQMGNGITDRASEARTSLDFQLSYDKSFNNHYVSATAFYNQYEFDDQTSIPSRFQTIGSWLGYNYKHKYYLDLTGSYHGVYKFAPGKRFGFYPVVSAGWTISNENFFGSVKDAVSYLKIRGSYGLIGNQRGVAEFQYRTRLNEVGGVYWFGNTMAARPGFVEDILANPGLTWEKAKQLNLGADIRLFDDRFSYSFDYFKDRRSDMYMVNNNVTSLLGSIATIQQNIGEMFSEGYEMAALWKSTIGDFGYRIGGSYSFSSNENIKTGEIQE</sequence>
<keyword evidence="6" id="KW-1185">Reference proteome</keyword>
<accession>A0ABS9SL11</accession>
<evidence type="ECO:0000256" key="2">
    <source>
        <dbReference type="ARBA" id="ARBA00023136"/>
    </source>
</evidence>
<evidence type="ECO:0000256" key="1">
    <source>
        <dbReference type="ARBA" id="ARBA00004442"/>
    </source>
</evidence>
<dbReference type="EMBL" id="JAKWBL010000002">
    <property type="protein sequence ID" value="MCH5598971.1"/>
    <property type="molecule type" value="Genomic_DNA"/>
</dbReference>
<proteinExistence type="predicted"/>
<name>A0ABS9SL11_9BACT</name>
<dbReference type="InterPro" id="IPR036942">
    <property type="entry name" value="Beta-barrel_TonB_sf"/>
</dbReference>
<dbReference type="Gene3D" id="2.40.170.20">
    <property type="entry name" value="TonB-dependent receptor, beta-barrel domain"/>
    <property type="match status" value="1"/>
</dbReference>